<dbReference type="Gene3D" id="1.20.5.1300">
    <property type="match status" value="1"/>
</dbReference>
<dbReference type="Proteomes" id="UP000501849">
    <property type="component" value="Chromosome"/>
</dbReference>
<feature type="binding site" evidence="12 15">
    <location>
        <position position="128"/>
    </location>
    <ligand>
        <name>NAD(+)</name>
        <dbReference type="ChEBI" id="CHEBI:57540"/>
    </ligand>
</feature>
<evidence type="ECO:0000256" key="1">
    <source>
        <dbReference type="ARBA" id="ARBA00003850"/>
    </source>
</evidence>
<dbReference type="KEGG" id="mfre:EXE63_30075"/>
<dbReference type="PANTHER" id="PTHR21256">
    <property type="entry name" value="HISTIDINOL DEHYDROGENASE HDH"/>
    <property type="match status" value="1"/>
</dbReference>
<evidence type="ECO:0000256" key="15">
    <source>
        <dbReference type="PIRSR" id="PIRSR000099-2"/>
    </source>
</evidence>
<dbReference type="InterPro" id="IPR016161">
    <property type="entry name" value="Ald_DH/histidinol_DH"/>
</dbReference>
<dbReference type="PROSITE" id="PS00611">
    <property type="entry name" value="HISOL_DEHYDROGENASE"/>
    <property type="match status" value="1"/>
</dbReference>
<dbReference type="InterPro" id="IPR012131">
    <property type="entry name" value="Hstdl_DH"/>
</dbReference>
<comment type="catalytic activity">
    <reaction evidence="11 12">
        <text>L-histidinol + 2 NAD(+) + H2O = L-histidine + 2 NADH + 3 H(+)</text>
        <dbReference type="Rhea" id="RHEA:20641"/>
        <dbReference type="ChEBI" id="CHEBI:15377"/>
        <dbReference type="ChEBI" id="CHEBI:15378"/>
        <dbReference type="ChEBI" id="CHEBI:57540"/>
        <dbReference type="ChEBI" id="CHEBI:57595"/>
        <dbReference type="ChEBI" id="CHEBI:57699"/>
        <dbReference type="ChEBI" id="CHEBI:57945"/>
        <dbReference type="EC" id="1.1.1.23"/>
    </reaction>
</comment>
<feature type="binding site" evidence="12 16">
    <location>
        <position position="243"/>
    </location>
    <ligand>
        <name>substrate</name>
    </ligand>
</feature>
<keyword evidence="10 12" id="KW-0368">Histidine biosynthesis</keyword>
<evidence type="ECO:0000256" key="11">
    <source>
        <dbReference type="ARBA" id="ARBA00049489"/>
    </source>
</evidence>
<keyword evidence="20" id="KW-1185">Reference proteome</keyword>
<feature type="binding site" evidence="12 15">
    <location>
        <position position="220"/>
    </location>
    <ligand>
        <name>NAD(+)</name>
        <dbReference type="ChEBI" id="CHEBI:57540"/>
    </ligand>
</feature>
<feature type="binding site" evidence="12 17">
    <location>
        <position position="427"/>
    </location>
    <ligand>
        <name>Zn(2+)</name>
        <dbReference type="ChEBI" id="CHEBI:29105"/>
    </ligand>
</feature>
<evidence type="ECO:0000313" key="19">
    <source>
        <dbReference type="EMBL" id="QIV85601.1"/>
    </source>
</evidence>
<evidence type="ECO:0000256" key="8">
    <source>
        <dbReference type="ARBA" id="ARBA00023002"/>
    </source>
</evidence>
<sequence>MARIDLRGADLSAARLRTTLPRGGVDVDSVVPKVRPIVDDIAARGAIAALEYGEKFDGVRPETVRVADEKLQAALSDLDADVRAALEVAIDRTRIVHADQRRTDTTTTLAPGATVTERWVPMERVGLYVPGGNAVYPSSVVMNVVPAQTAGVESLVIASPPQAQFGGLPHPTILAAAALLGVDEVWAVGGAQAVALLAYGGTDTDGAPLAPVDMITGPGNIYVTAAKRICRSQVGIDAEAGPTEIAILADHTADPRHIAADLISQAEHDEMAASVLVTDSVALADASDREVAAQLETTVHRERVTAALTGRQSAIVLVDDVAAGVRVVNAYAAEHLEIQTEDAAAVAGRIRSAGAIFVGAWSPVSLGDYCAGSNHVLPTAGCARHSSGLSVQTFLRGIHVVEYDEAALKDVAGHVITLSKAENLPAHGEAVRRRFER</sequence>
<dbReference type="Gene3D" id="3.40.50.1980">
    <property type="entry name" value="Nitrogenase molybdenum iron protein domain"/>
    <property type="match status" value="2"/>
</dbReference>
<evidence type="ECO:0000256" key="12">
    <source>
        <dbReference type="HAMAP-Rule" id="MF_01024"/>
    </source>
</evidence>
<dbReference type="InterPro" id="IPR001692">
    <property type="entry name" value="Histidinol_DH_CS"/>
</dbReference>
<dbReference type="FunFam" id="3.40.50.1980:FF:000001">
    <property type="entry name" value="Histidinol dehydrogenase"/>
    <property type="match status" value="1"/>
</dbReference>
<name>A0A6H0SGD8_9MYCO</name>
<dbReference type="PRINTS" id="PR00083">
    <property type="entry name" value="HOLDHDRGNASE"/>
</dbReference>
<dbReference type="InterPro" id="IPR022695">
    <property type="entry name" value="Histidinol_DH_monofunct"/>
</dbReference>
<evidence type="ECO:0000256" key="3">
    <source>
        <dbReference type="ARBA" id="ARBA00010178"/>
    </source>
</evidence>
<dbReference type="GO" id="GO:0005829">
    <property type="term" value="C:cytosol"/>
    <property type="evidence" value="ECO:0007669"/>
    <property type="project" value="TreeGrafter"/>
</dbReference>
<comment type="cofactor">
    <cofactor evidence="12 17">
        <name>Zn(2+)</name>
        <dbReference type="ChEBI" id="CHEBI:29105"/>
    </cofactor>
    <text evidence="12 17">Binds 1 zinc ion per subunit.</text>
</comment>
<keyword evidence="9 12" id="KW-0520">NAD</keyword>
<dbReference type="PANTHER" id="PTHR21256:SF2">
    <property type="entry name" value="HISTIDINE BIOSYNTHESIS TRIFUNCTIONAL PROTEIN"/>
    <property type="match status" value="1"/>
</dbReference>
<feature type="binding site" evidence="12 16">
    <location>
        <position position="368"/>
    </location>
    <ligand>
        <name>substrate</name>
    </ligand>
</feature>
<evidence type="ECO:0000256" key="4">
    <source>
        <dbReference type="ARBA" id="ARBA00012965"/>
    </source>
</evidence>
<feature type="binding site" evidence="12 16">
    <location>
        <position position="265"/>
    </location>
    <ligand>
        <name>substrate</name>
    </ligand>
</feature>
<evidence type="ECO:0000313" key="20">
    <source>
        <dbReference type="Proteomes" id="UP000501849"/>
    </source>
</evidence>
<feature type="binding site" evidence="12 16">
    <location>
        <position position="427"/>
    </location>
    <ligand>
        <name>substrate</name>
    </ligand>
</feature>
<evidence type="ECO:0000256" key="14">
    <source>
        <dbReference type="PIRSR" id="PIRSR000099-1"/>
    </source>
</evidence>
<evidence type="ECO:0000256" key="2">
    <source>
        <dbReference type="ARBA" id="ARBA00004940"/>
    </source>
</evidence>
<dbReference type="UniPathway" id="UPA00031">
    <property type="reaction ID" value="UER00014"/>
</dbReference>
<evidence type="ECO:0000256" key="17">
    <source>
        <dbReference type="PIRSR" id="PIRSR000099-4"/>
    </source>
</evidence>
<dbReference type="GO" id="GO:0000105">
    <property type="term" value="P:L-histidine biosynthetic process"/>
    <property type="evidence" value="ECO:0007669"/>
    <property type="project" value="UniProtKB-UniRule"/>
</dbReference>
<evidence type="ECO:0000256" key="18">
    <source>
        <dbReference type="RuleBase" id="RU004175"/>
    </source>
</evidence>
<dbReference type="PIRSF" id="PIRSF000099">
    <property type="entry name" value="Histidinol_dh"/>
    <property type="match status" value="1"/>
</dbReference>
<comment type="similarity">
    <text evidence="3 12 13 18">Belongs to the histidinol dehydrogenase family.</text>
</comment>
<dbReference type="NCBIfam" id="TIGR00069">
    <property type="entry name" value="hisD"/>
    <property type="match status" value="1"/>
</dbReference>
<dbReference type="CDD" id="cd06572">
    <property type="entry name" value="Histidinol_dh"/>
    <property type="match status" value="1"/>
</dbReference>
<dbReference type="HAMAP" id="MF_01024">
    <property type="entry name" value="HisD"/>
    <property type="match status" value="1"/>
</dbReference>
<feature type="binding site" evidence="12 15">
    <location>
        <position position="192"/>
    </location>
    <ligand>
        <name>NAD(+)</name>
        <dbReference type="ChEBI" id="CHEBI:57540"/>
    </ligand>
</feature>
<proteinExistence type="inferred from homology"/>
<accession>A0A6H0SGD8</accession>
<feature type="binding site" evidence="12 16">
    <location>
        <position position="268"/>
    </location>
    <ligand>
        <name>substrate</name>
    </ligand>
</feature>
<dbReference type="SUPFAM" id="SSF53720">
    <property type="entry name" value="ALDH-like"/>
    <property type="match status" value="1"/>
</dbReference>
<comment type="function">
    <text evidence="1 12">Catalyzes the sequential NAD-dependent oxidations of L-histidinol to L-histidinaldehyde and then to L-histidine.</text>
</comment>
<evidence type="ECO:0000256" key="5">
    <source>
        <dbReference type="ARBA" id="ARBA00016531"/>
    </source>
</evidence>
<organism evidence="19 20">
    <name type="scientific">Mycolicibacterium frederiksbergense</name>
    <dbReference type="NCBI Taxonomy" id="117567"/>
    <lineage>
        <taxon>Bacteria</taxon>
        <taxon>Bacillati</taxon>
        <taxon>Actinomycetota</taxon>
        <taxon>Actinomycetes</taxon>
        <taxon>Mycobacteriales</taxon>
        <taxon>Mycobacteriaceae</taxon>
        <taxon>Mycolicibacterium</taxon>
    </lineage>
</organism>
<dbReference type="GO" id="GO:0008270">
    <property type="term" value="F:zinc ion binding"/>
    <property type="evidence" value="ECO:0007669"/>
    <property type="project" value="UniProtKB-UniRule"/>
</dbReference>
<dbReference type="EMBL" id="CP038799">
    <property type="protein sequence ID" value="QIV85601.1"/>
    <property type="molecule type" value="Genomic_DNA"/>
</dbReference>
<feature type="binding site" evidence="12 16">
    <location>
        <position position="422"/>
    </location>
    <ligand>
        <name>substrate</name>
    </ligand>
</feature>
<feature type="active site" description="Proton acceptor" evidence="12 14">
    <location>
        <position position="335"/>
    </location>
</feature>
<keyword evidence="6 12" id="KW-0479">Metal-binding</keyword>
<evidence type="ECO:0000256" key="6">
    <source>
        <dbReference type="ARBA" id="ARBA00022723"/>
    </source>
</evidence>
<dbReference type="EC" id="1.1.1.23" evidence="4 12"/>
<feature type="binding site" evidence="12 17">
    <location>
        <position position="265"/>
    </location>
    <ligand>
        <name>Zn(2+)</name>
        <dbReference type="ChEBI" id="CHEBI:29105"/>
    </ligand>
</feature>
<feature type="active site" description="Proton acceptor" evidence="12 14">
    <location>
        <position position="334"/>
    </location>
</feature>
<feature type="binding site" evidence="12 17">
    <location>
        <position position="268"/>
    </location>
    <ligand>
        <name>Zn(2+)</name>
        <dbReference type="ChEBI" id="CHEBI:29105"/>
    </ligand>
</feature>
<comment type="pathway">
    <text evidence="2 12">Amino-acid biosynthesis; L-histidine biosynthesis; L-histidine from 5-phospho-alpha-D-ribose 1-diphosphate: step 9/9.</text>
</comment>
<evidence type="ECO:0000256" key="13">
    <source>
        <dbReference type="PIRNR" id="PIRNR000099"/>
    </source>
</evidence>
<evidence type="ECO:0000256" key="16">
    <source>
        <dbReference type="PIRSR" id="PIRSR000099-3"/>
    </source>
</evidence>
<dbReference type="RefSeq" id="WP_168145858.1">
    <property type="nucleotide sequence ID" value="NZ_CBCSDT010000061.1"/>
</dbReference>
<dbReference type="AlphaFoldDB" id="A0A6H0SGD8"/>
<protein>
    <recommendedName>
        <fullName evidence="5 12">Histidinol dehydrogenase</fullName>
        <shortName evidence="12">HDH</shortName>
        <ecNumber evidence="4 12">1.1.1.23</ecNumber>
    </recommendedName>
</protein>
<reference evidence="19 20" key="1">
    <citation type="submission" date="2019-04" db="EMBL/GenBank/DDBJ databases">
        <title>Draft, Whole-Genome Sequence of the Anthracene-degrading Mycobacterium frederiksbergense LB501T, Isolated from a Polycyclic Aromatic Hydrocarbon (PAH)-Contaminated Soil.</title>
        <authorList>
            <person name="Augelletti F."/>
        </authorList>
    </citation>
    <scope>NUCLEOTIDE SEQUENCE [LARGE SCALE GENOMIC DNA]</scope>
    <source>
        <strain evidence="19 20">LB 501T</strain>
    </source>
</reference>
<evidence type="ECO:0000256" key="7">
    <source>
        <dbReference type="ARBA" id="ARBA00022833"/>
    </source>
</evidence>
<keyword evidence="8 12" id="KW-0560">Oxidoreductase</keyword>
<dbReference type="GO" id="GO:0051287">
    <property type="term" value="F:NAD binding"/>
    <property type="evidence" value="ECO:0007669"/>
    <property type="project" value="InterPro"/>
</dbReference>
<evidence type="ECO:0000256" key="9">
    <source>
        <dbReference type="ARBA" id="ARBA00023027"/>
    </source>
</evidence>
<keyword evidence="7 12" id="KW-0862">Zinc</keyword>
<dbReference type="Pfam" id="PF00815">
    <property type="entry name" value="Histidinol_dh"/>
    <property type="match status" value="1"/>
</dbReference>
<keyword evidence="12" id="KW-0028">Amino-acid biosynthesis</keyword>
<dbReference type="GO" id="GO:0004399">
    <property type="term" value="F:histidinol dehydrogenase activity"/>
    <property type="evidence" value="ECO:0007669"/>
    <property type="project" value="UniProtKB-UniRule"/>
</dbReference>
<evidence type="ECO:0000256" key="10">
    <source>
        <dbReference type="ARBA" id="ARBA00023102"/>
    </source>
</evidence>
<feature type="binding site" evidence="12 17">
    <location>
        <position position="368"/>
    </location>
    <ligand>
        <name>Zn(2+)</name>
        <dbReference type="ChEBI" id="CHEBI:29105"/>
    </ligand>
</feature>
<feature type="binding site" evidence="12 16">
    <location>
        <position position="335"/>
    </location>
    <ligand>
        <name>substrate</name>
    </ligand>
</feature>
<gene>
    <name evidence="12 19" type="primary">hisD</name>
    <name evidence="19" type="ORF">EXE63_30075</name>
</gene>